<organism evidence="13 14">
    <name type="scientific">Marinospirillum alkalitolerans</name>
    <dbReference type="NCBI Taxonomy" id="3123374"/>
    <lineage>
        <taxon>Bacteria</taxon>
        <taxon>Pseudomonadati</taxon>
        <taxon>Pseudomonadota</taxon>
        <taxon>Gammaproteobacteria</taxon>
        <taxon>Oceanospirillales</taxon>
        <taxon>Oceanospirillaceae</taxon>
        <taxon>Marinospirillum</taxon>
    </lineage>
</organism>
<comment type="subcellular location">
    <subcellularLocation>
        <location evidence="1">Cell membrane</location>
        <topology evidence="1">Multi-pass membrane protein</topology>
    </subcellularLocation>
</comment>
<dbReference type="CDD" id="cd11386">
    <property type="entry name" value="MCP_signal"/>
    <property type="match status" value="1"/>
</dbReference>
<evidence type="ECO:0000256" key="5">
    <source>
        <dbReference type="ARBA" id="ARBA00023136"/>
    </source>
</evidence>
<dbReference type="Gene3D" id="1.10.287.950">
    <property type="entry name" value="Methyl-accepting chemotaxis protein"/>
    <property type="match status" value="1"/>
</dbReference>
<dbReference type="EMBL" id="JBANFI010000004">
    <property type="protein sequence ID" value="MFK7160929.1"/>
    <property type="molecule type" value="Genomic_DNA"/>
</dbReference>
<name>A0ABW8PYG6_9GAMM</name>
<dbReference type="RefSeq" id="WP_405339117.1">
    <property type="nucleotide sequence ID" value="NZ_JBANFI010000004.1"/>
</dbReference>
<dbReference type="InterPro" id="IPR003660">
    <property type="entry name" value="HAMP_dom"/>
</dbReference>
<keyword evidence="3 10" id="KW-0812">Transmembrane</keyword>
<dbReference type="PANTHER" id="PTHR32089:SF119">
    <property type="entry name" value="METHYL-ACCEPTING CHEMOTAXIS PROTEIN CTPL"/>
    <property type="match status" value="1"/>
</dbReference>
<comment type="similarity">
    <text evidence="7">Belongs to the methyl-accepting chemotaxis (MCP) protein family.</text>
</comment>
<dbReference type="PRINTS" id="PR00260">
    <property type="entry name" value="CHEMTRNSDUCR"/>
</dbReference>
<evidence type="ECO:0000313" key="13">
    <source>
        <dbReference type="EMBL" id="MFK7160929.1"/>
    </source>
</evidence>
<feature type="domain" description="HAMP" evidence="12">
    <location>
        <begin position="233"/>
        <end position="287"/>
    </location>
</feature>
<evidence type="ECO:0000313" key="14">
    <source>
        <dbReference type="Proteomes" id="UP001621714"/>
    </source>
</evidence>
<keyword evidence="6 8" id="KW-0807">Transducer</keyword>
<dbReference type="InterPro" id="IPR004090">
    <property type="entry name" value="Chemotax_Me-accpt_rcpt"/>
</dbReference>
<proteinExistence type="inferred from homology"/>
<keyword evidence="14" id="KW-1185">Reference proteome</keyword>
<dbReference type="InterPro" id="IPR004089">
    <property type="entry name" value="MCPsignal_dom"/>
</dbReference>
<evidence type="ECO:0000256" key="9">
    <source>
        <dbReference type="SAM" id="Coils"/>
    </source>
</evidence>
<dbReference type="PROSITE" id="PS50885">
    <property type="entry name" value="HAMP"/>
    <property type="match status" value="1"/>
</dbReference>
<dbReference type="Pfam" id="PF17200">
    <property type="entry name" value="sCache_2"/>
    <property type="match status" value="1"/>
</dbReference>
<dbReference type="Pfam" id="PF00672">
    <property type="entry name" value="HAMP"/>
    <property type="match status" value="1"/>
</dbReference>
<gene>
    <name evidence="13" type="ORF">V6U78_07765</name>
</gene>
<comment type="caution">
    <text evidence="13">The sequence shown here is derived from an EMBL/GenBank/DDBJ whole genome shotgun (WGS) entry which is preliminary data.</text>
</comment>
<evidence type="ECO:0000256" key="7">
    <source>
        <dbReference type="ARBA" id="ARBA00029447"/>
    </source>
</evidence>
<keyword evidence="5 10" id="KW-0472">Membrane</keyword>
<evidence type="ECO:0000256" key="1">
    <source>
        <dbReference type="ARBA" id="ARBA00004651"/>
    </source>
</evidence>
<dbReference type="PANTHER" id="PTHR32089">
    <property type="entry name" value="METHYL-ACCEPTING CHEMOTAXIS PROTEIN MCPB"/>
    <property type="match status" value="1"/>
</dbReference>
<keyword evidence="4 10" id="KW-1133">Transmembrane helix</keyword>
<dbReference type="SMART" id="SM00304">
    <property type="entry name" value="HAMP"/>
    <property type="match status" value="1"/>
</dbReference>
<dbReference type="SUPFAM" id="SSF58104">
    <property type="entry name" value="Methyl-accepting chemotaxis protein (MCP) signaling domain"/>
    <property type="match status" value="1"/>
</dbReference>
<dbReference type="Proteomes" id="UP001621714">
    <property type="component" value="Unassembled WGS sequence"/>
</dbReference>
<feature type="coiled-coil region" evidence="9">
    <location>
        <begin position="475"/>
        <end position="512"/>
    </location>
</feature>
<evidence type="ECO:0000256" key="4">
    <source>
        <dbReference type="ARBA" id="ARBA00022989"/>
    </source>
</evidence>
<keyword evidence="2" id="KW-1003">Cell membrane</keyword>
<evidence type="ECO:0000256" key="10">
    <source>
        <dbReference type="SAM" id="Phobius"/>
    </source>
</evidence>
<dbReference type="Pfam" id="PF00015">
    <property type="entry name" value="MCPsignal"/>
    <property type="match status" value="1"/>
</dbReference>
<evidence type="ECO:0000256" key="8">
    <source>
        <dbReference type="PROSITE-ProRule" id="PRU00284"/>
    </source>
</evidence>
<evidence type="ECO:0000256" key="2">
    <source>
        <dbReference type="ARBA" id="ARBA00022475"/>
    </source>
</evidence>
<dbReference type="SMART" id="SM00283">
    <property type="entry name" value="MA"/>
    <property type="match status" value="1"/>
</dbReference>
<dbReference type="InterPro" id="IPR033480">
    <property type="entry name" value="sCache_2"/>
</dbReference>
<feature type="transmembrane region" description="Helical" evidence="10">
    <location>
        <begin position="210"/>
        <end position="232"/>
    </location>
</feature>
<dbReference type="SMART" id="SM01049">
    <property type="entry name" value="Cache_2"/>
    <property type="match status" value="1"/>
</dbReference>
<feature type="domain" description="Methyl-accepting transducer" evidence="11">
    <location>
        <begin position="292"/>
        <end position="528"/>
    </location>
</feature>
<evidence type="ECO:0000256" key="6">
    <source>
        <dbReference type="ARBA" id="ARBA00023224"/>
    </source>
</evidence>
<evidence type="ECO:0000259" key="12">
    <source>
        <dbReference type="PROSITE" id="PS50885"/>
    </source>
</evidence>
<dbReference type="Gene3D" id="3.30.450.20">
    <property type="entry name" value="PAS domain"/>
    <property type="match status" value="1"/>
</dbReference>
<sequence length="564" mass="61160">MPQLTIKLRIVLLALLPMLLLAGLLVSFNSYQAHQYGQQNVHAFRTAMETQHQAEIRNYLELARSAIAHLHQNSSTLSEAERQRQALDILRQMRFDDSGSIGYYFVYDRQGRNLAHGINPALEGRDLIGFQDPNGLYVIRELVQAAERGGDFVYYHWMSTETDANEPKLGYAELLPGWNWVIGTGFWIDGLDRQVATLEADSAAALQGNLISALITALITAAIMALIALWSAKRLTDPLQRAVQAMQAISEGDGDLTLRLPVQGQTELGQLASAFNAFADQVQQLVHQAVGSSQALHASAADLQHFMQEAQDGVARQQNESDQVATAMNQMAAAAQEVAQSANQASGAAHQAEQQVIDSQTTLSAATQAISGLAAQVDEGIKVVSHLGHESENIGGVLDVIRGIAEQTNLLALNAAIEAARAGEAGRGFAVVADEVRSLASRTQQSTQEIDQMIQRLQEGAQSAVKLISQLHQSSQASVEEIQRVEQALDRIRQATQTINAMNAQIASAAEEQTNVSETINENVHQIVAISDQTAQGTQAASDVTQRLNQIANEMHDLVSRYQA</sequence>
<evidence type="ECO:0000256" key="3">
    <source>
        <dbReference type="ARBA" id="ARBA00022692"/>
    </source>
</evidence>
<dbReference type="CDD" id="cd06225">
    <property type="entry name" value="HAMP"/>
    <property type="match status" value="1"/>
</dbReference>
<protein>
    <submittedName>
        <fullName evidence="13">Methyl-accepting chemotaxis protein</fullName>
    </submittedName>
</protein>
<dbReference type="PROSITE" id="PS50111">
    <property type="entry name" value="CHEMOTAXIS_TRANSDUC_2"/>
    <property type="match status" value="1"/>
</dbReference>
<keyword evidence="9" id="KW-0175">Coiled coil</keyword>
<evidence type="ECO:0000259" key="11">
    <source>
        <dbReference type="PROSITE" id="PS50111"/>
    </source>
</evidence>
<reference evidence="13 14" key="1">
    <citation type="submission" date="2024-02" db="EMBL/GenBank/DDBJ databases">
        <title>Marinospirillum sp. MEB 164 isolated from Lonar lake sediment.</title>
        <authorList>
            <person name="Joshi A."/>
            <person name="Thite S."/>
        </authorList>
    </citation>
    <scope>NUCLEOTIDE SEQUENCE [LARGE SCALE GENOMIC DNA]</scope>
    <source>
        <strain evidence="13 14">MEB164</strain>
    </source>
</reference>
<accession>A0ABW8PYG6</accession>